<feature type="non-terminal residue" evidence="1">
    <location>
        <position position="1"/>
    </location>
</feature>
<sequence length="21" mass="2457">IPVPDSLLLSSCYLLFLRYFP</sequence>
<organism evidence="1 2">
    <name type="scientific">Allacma fusca</name>
    <dbReference type="NCBI Taxonomy" id="39272"/>
    <lineage>
        <taxon>Eukaryota</taxon>
        <taxon>Metazoa</taxon>
        <taxon>Ecdysozoa</taxon>
        <taxon>Arthropoda</taxon>
        <taxon>Hexapoda</taxon>
        <taxon>Collembola</taxon>
        <taxon>Symphypleona</taxon>
        <taxon>Sminthuridae</taxon>
        <taxon>Allacma</taxon>
    </lineage>
</organism>
<proteinExistence type="predicted"/>
<accession>A0A8J2KYR7</accession>
<keyword evidence="2" id="KW-1185">Reference proteome</keyword>
<dbReference type="EMBL" id="CAJVCH010525766">
    <property type="protein sequence ID" value="CAG7822228.1"/>
    <property type="molecule type" value="Genomic_DNA"/>
</dbReference>
<name>A0A8J2KYR7_9HEXA</name>
<comment type="caution">
    <text evidence="1">The sequence shown here is derived from an EMBL/GenBank/DDBJ whole genome shotgun (WGS) entry which is preliminary data.</text>
</comment>
<dbReference type="Proteomes" id="UP000708208">
    <property type="component" value="Unassembled WGS sequence"/>
</dbReference>
<dbReference type="AlphaFoldDB" id="A0A8J2KYR7"/>
<evidence type="ECO:0000313" key="2">
    <source>
        <dbReference type="Proteomes" id="UP000708208"/>
    </source>
</evidence>
<gene>
    <name evidence="1" type="ORF">AFUS01_LOCUS32511</name>
</gene>
<reference evidence="1" key="1">
    <citation type="submission" date="2021-06" db="EMBL/GenBank/DDBJ databases">
        <authorList>
            <person name="Hodson N. C."/>
            <person name="Mongue J. A."/>
            <person name="Jaron S. K."/>
        </authorList>
    </citation>
    <scope>NUCLEOTIDE SEQUENCE</scope>
</reference>
<evidence type="ECO:0000313" key="1">
    <source>
        <dbReference type="EMBL" id="CAG7822228.1"/>
    </source>
</evidence>
<protein>
    <submittedName>
        <fullName evidence="1">Uncharacterized protein</fullName>
    </submittedName>
</protein>